<dbReference type="SUPFAM" id="SSF52047">
    <property type="entry name" value="RNI-like"/>
    <property type="match status" value="1"/>
</dbReference>
<dbReference type="InterPro" id="IPR001611">
    <property type="entry name" value="Leu-rich_rpt"/>
</dbReference>
<evidence type="ECO:0000256" key="1">
    <source>
        <dbReference type="SAM" id="Coils"/>
    </source>
</evidence>
<dbReference type="InterPro" id="IPR052394">
    <property type="entry name" value="LRR-containing"/>
</dbReference>
<dbReference type="PANTHER" id="PTHR24114">
    <property type="entry name" value="LEUCINE RICH REPEAT FAMILY PROTEIN"/>
    <property type="match status" value="1"/>
</dbReference>
<name>A0AAX0WRL8_9GAMM</name>
<dbReference type="InterPro" id="IPR032675">
    <property type="entry name" value="LRR_dom_sf"/>
</dbReference>
<feature type="coiled-coil region" evidence="1">
    <location>
        <begin position="126"/>
        <end position="170"/>
    </location>
</feature>
<protein>
    <submittedName>
        <fullName evidence="2">Uncharacterized protein</fullName>
    </submittedName>
</protein>
<dbReference type="PANTHER" id="PTHR24114:SF2">
    <property type="entry name" value="F-BOX DOMAIN-CONTAINING PROTEIN-RELATED"/>
    <property type="match status" value="1"/>
</dbReference>
<keyword evidence="3" id="KW-1185">Reference proteome</keyword>
<proteinExistence type="predicted"/>
<evidence type="ECO:0000313" key="3">
    <source>
        <dbReference type="Proteomes" id="UP000192511"/>
    </source>
</evidence>
<gene>
    <name evidence="2" type="ORF">A6J39_006780</name>
</gene>
<dbReference type="SMART" id="SM00368">
    <property type="entry name" value="LRR_RI"/>
    <property type="match status" value="5"/>
</dbReference>
<comment type="caution">
    <text evidence="2">The sequence shown here is derived from an EMBL/GenBank/DDBJ whole genome shotgun (WGS) entry which is preliminary data.</text>
</comment>
<dbReference type="RefSeq" id="WP_019234276.1">
    <property type="nucleotide sequence ID" value="NZ_CAAAHR010000048.1"/>
</dbReference>
<dbReference type="AlphaFoldDB" id="A0AAX0WRL8"/>
<dbReference type="Pfam" id="PF13855">
    <property type="entry name" value="LRR_8"/>
    <property type="match status" value="1"/>
</dbReference>
<organism evidence="2 3">
    <name type="scientific">Legionella anisa</name>
    <dbReference type="NCBI Taxonomy" id="28082"/>
    <lineage>
        <taxon>Bacteria</taxon>
        <taxon>Pseudomonadati</taxon>
        <taxon>Pseudomonadota</taxon>
        <taxon>Gammaproteobacteria</taxon>
        <taxon>Legionellales</taxon>
        <taxon>Legionellaceae</taxon>
        <taxon>Legionella</taxon>
    </lineage>
</organism>
<dbReference type="Gene3D" id="3.80.10.10">
    <property type="entry name" value="Ribonuclease Inhibitor"/>
    <property type="match status" value="3"/>
</dbReference>
<reference evidence="2" key="1">
    <citation type="submission" date="2017-12" db="EMBL/GenBank/DDBJ databases">
        <title>FDA dAtabase for Regulatory Grade micrObial Sequences (FDA-ARGOS): Supporting development and validation of Infectious Disease Dx tests.</title>
        <authorList>
            <person name="Kerrigan L."/>
            <person name="Tallon L.J."/>
            <person name="Sadzewicz L."/>
            <person name="Sengamalay N."/>
            <person name="Ott S."/>
            <person name="Godinez A."/>
            <person name="Nagaraj S."/>
            <person name="Vavikolanu K."/>
            <person name="Vyas G."/>
            <person name="Nadendla S."/>
            <person name="Aluvathingal J."/>
            <person name="Sichtig H."/>
        </authorList>
    </citation>
    <scope>NUCLEOTIDE SEQUENCE [LARGE SCALE GENOMIC DNA]</scope>
    <source>
        <strain evidence="2">FDAARGOS_200</strain>
    </source>
</reference>
<dbReference type="Pfam" id="PF13516">
    <property type="entry name" value="LRR_6"/>
    <property type="match status" value="4"/>
</dbReference>
<dbReference type="EMBL" id="NBTX02000004">
    <property type="protein sequence ID" value="PNL60939.1"/>
    <property type="molecule type" value="Genomic_DNA"/>
</dbReference>
<dbReference type="GeneID" id="98066732"/>
<dbReference type="Proteomes" id="UP000192511">
    <property type="component" value="Unassembled WGS sequence"/>
</dbReference>
<sequence length="601" mass="66913">MEAKIIDKEIEAQIEAHKQKRTLEELINDIENLIASTRFGKDTTDYLNDLLLGFKNKVKYSFSCPISLDCFSVDDPAYTILTGDKVQTVISLKTKNEYERTKQTHDPITRYAILGYEPNIEIMASMKKTKKKLKLIETLIKEEIENPSELERMKEELFHLEDREKQEKAAADAYYFKSSNFFESGRRNIDYTKFVTGNKLDLSNQFILNEEVYFSIVPFLEKHREITILNLHGSHITSPGAVRALAKIRSLDSLDLSGSPIGDVGAQILAKNTILKSLNLSNCNINNAIPLAYNKNLKSLDLSYNFLQIGVEELAENTTLKKLNLCACSLVKEELEALAENTTLIYLDASRNKVKNEGAKILAKNKNLSTLILTFNEITEAGAKALAENTTLIRLGLSLNSIRSEGAAALAKHSHLEWLDVSMNNLGGSVAATALAQNTKLKVLNMFRTFLNSTGTEKLAKNENIRYLDVGGNNIGVAGAKALAQNNTLECLYICGESVVLPNIGVEGAKALAQNNTLTILGLDGNRIEVRKDRLFINVGTYENSAADYKEIEGLSEVEINRLSKAAETKNDHIEIWMEDIGREVEKAEIIQDIVGKNLTP</sequence>
<evidence type="ECO:0000313" key="2">
    <source>
        <dbReference type="EMBL" id="PNL60939.1"/>
    </source>
</evidence>
<accession>A0AAX0WRL8</accession>
<keyword evidence="1" id="KW-0175">Coiled coil</keyword>